<dbReference type="KEGG" id="pfaa:MM59RIKEN_02540"/>
<evidence type="ECO:0000313" key="1">
    <source>
        <dbReference type="EMBL" id="BCK82935.1"/>
    </source>
</evidence>
<dbReference type="EMBL" id="AP023420">
    <property type="protein sequence ID" value="BCK82935.1"/>
    <property type="molecule type" value="Genomic_DNA"/>
</dbReference>
<reference evidence="1" key="1">
    <citation type="submission" date="2020-09" db="EMBL/GenBank/DDBJ databases">
        <title>New species isolated from human feces.</title>
        <authorList>
            <person name="Kitahara M."/>
            <person name="Shigeno Y."/>
            <person name="Shime M."/>
            <person name="Matsumoto Y."/>
            <person name="Nakamura S."/>
            <person name="Motooka D."/>
            <person name="Fukuoka S."/>
            <person name="Nishikawa H."/>
            <person name="Benno Y."/>
        </authorList>
    </citation>
    <scope>NUCLEOTIDE SEQUENCE</scope>
    <source>
        <strain evidence="1">MM59</strain>
    </source>
</reference>
<accession>A0A810Q8H8</accession>
<organism evidence="1 2">
    <name type="scientific">Pusillibacter faecalis</name>
    <dbReference type="NCBI Taxonomy" id="2714358"/>
    <lineage>
        <taxon>Bacteria</taxon>
        <taxon>Bacillati</taxon>
        <taxon>Bacillota</taxon>
        <taxon>Clostridia</taxon>
        <taxon>Eubacteriales</taxon>
        <taxon>Oscillospiraceae</taxon>
        <taxon>Pusillibacter</taxon>
    </lineage>
</organism>
<proteinExistence type="predicted"/>
<sequence length="47" mass="5239">MDDSDAAPDHHFKYMNVKSGRHGLPLCSGEGYAFCCLFGFQRGEVLM</sequence>
<gene>
    <name evidence="1" type="ORF">MM59RIKEN_02540</name>
</gene>
<dbReference type="Proteomes" id="UP000679848">
    <property type="component" value="Chromosome"/>
</dbReference>
<protein>
    <submittedName>
        <fullName evidence="1">Uncharacterized protein</fullName>
    </submittedName>
</protein>
<evidence type="ECO:0000313" key="2">
    <source>
        <dbReference type="Proteomes" id="UP000679848"/>
    </source>
</evidence>
<name>A0A810Q8H8_9FIRM</name>
<keyword evidence="2" id="KW-1185">Reference proteome</keyword>
<dbReference type="AlphaFoldDB" id="A0A810Q8H8"/>